<dbReference type="AlphaFoldDB" id="A0A3N0W565"/>
<evidence type="ECO:0000313" key="7">
    <source>
        <dbReference type="Proteomes" id="UP000295709"/>
    </source>
</evidence>
<evidence type="ECO:0000313" key="4">
    <source>
        <dbReference type="EMBL" id="ROH99910.1"/>
    </source>
</evidence>
<feature type="domain" description="Secretion system C-terminal sorting" evidence="3">
    <location>
        <begin position="84"/>
        <end position="151"/>
    </location>
</feature>
<name>A0A3N0W565_9FLAO</name>
<evidence type="ECO:0000313" key="6">
    <source>
        <dbReference type="Proteomes" id="UP000269375"/>
    </source>
</evidence>
<dbReference type="EMBL" id="SOQW01000001">
    <property type="protein sequence ID" value="TDX95156.1"/>
    <property type="molecule type" value="Genomic_DNA"/>
</dbReference>
<evidence type="ECO:0000256" key="1">
    <source>
        <dbReference type="ARBA" id="ARBA00022729"/>
    </source>
</evidence>
<dbReference type="Proteomes" id="UP000295709">
    <property type="component" value="Unassembled WGS sequence"/>
</dbReference>
<reference evidence="5 7" key="2">
    <citation type="submission" date="2019-03" db="EMBL/GenBank/DDBJ databases">
        <title>Genomic Encyclopedia of Archaeal and Bacterial Type Strains, Phase II (KMG-II): from individual species to whole genera.</title>
        <authorList>
            <person name="Goeker M."/>
        </authorList>
    </citation>
    <scope>NUCLEOTIDE SEQUENCE [LARGE SCALE GENOMIC DNA]</scope>
    <source>
        <strain evidence="5 7">DSM 15235</strain>
    </source>
</reference>
<dbReference type="Pfam" id="PF18962">
    <property type="entry name" value="Por_Secre_tail"/>
    <property type="match status" value="1"/>
</dbReference>
<feature type="chain" id="PRO_5018079904" evidence="2">
    <location>
        <begin position="21"/>
        <end position="158"/>
    </location>
</feature>
<evidence type="ECO:0000256" key="2">
    <source>
        <dbReference type="SAM" id="SignalP"/>
    </source>
</evidence>
<dbReference type="EMBL" id="RJTX01000001">
    <property type="protein sequence ID" value="ROH99910.1"/>
    <property type="molecule type" value="Genomic_DNA"/>
</dbReference>
<evidence type="ECO:0000313" key="5">
    <source>
        <dbReference type="EMBL" id="TDX95156.1"/>
    </source>
</evidence>
<keyword evidence="7" id="KW-1185">Reference proteome</keyword>
<dbReference type="InterPro" id="IPR026444">
    <property type="entry name" value="Secre_tail"/>
</dbReference>
<feature type="signal peptide" evidence="2">
    <location>
        <begin position="1"/>
        <end position="20"/>
    </location>
</feature>
<accession>A0A3N0W565</accession>
<proteinExistence type="predicted"/>
<dbReference type="Proteomes" id="UP000269375">
    <property type="component" value="Unassembled WGS sequence"/>
</dbReference>
<sequence>MKTKQYLSFLLLLFSFASFAQQSVNASGGKAANANNSVSYSIGQSFYHQTNGGGIVLIEGVQQPYEVTTLGTNEYPGIQLEIKVYPNPTASLLFLKIENLPLQNLNYRLFDSSGRIIFQDRIQQTETSIDLASKPSGVYILSVLRSDSIIKTFKVIKN</sequence>
<keyword evidence="1 2" id="KW-0732">Signal</keyword>
<protein>
    <submittedName>
        <fullName evidence="5">Secreted protein (Por secretion system target)</fullName>
    </submittedName>
    <submittedName>
        <fullName evidence="4">T9SS C-terminal target domain-containing protein</fullName>
    </submittedName>
</protein>
<dbReference type="NCBIfam" id="TIGR04183">
    <property type="entry name" value="Por_Secre_tail"/>
    <property type="match status" value="1"/>
</dbReference>
<dbReference type="OrthoDB" id="1352409at2"/>
<dbReference type="RefSeq" id="WP_123261617.1">
    <property type="nucleotide sequence ID" value="NZ_RJTX01000001.1"/>
</dbReference>
<organism evidence="4 6">
    <name type="scientific">Chryseobacterium daecheongense</name>
    <dbReference type="NCBI Taxonomy" id="192389"/>
    <lineage>
        <taxon>Bacteria</taxon>
        <taxon>Pseudomonadati</taxon>
        <taxon>Bacteroidota</taxon>
        <taxon>Flavobacteriia</taxon>
        <taxon>Flavobacteriales</taxon>
        <taxon>Weeksellaceae</taxon>
        <taxon>Chryseobacterium group</taxon>
        <taxon>Chryseobacterium</taxon>
    </lineage>
</organism>
<evidence type="ECO:0000259" key="3">
    <source>
        <dbReference type="Pfam" id="PF18962"/>
    </source>
</evidence>
<reference evidence="4" key="1">
    <citation type="submission" date="2018-11" db="EMBL/GenBank/DDBJ databases">
        <title>Proposal to divide the Flavobacteriaceae and reorganize its genera based on Amino Acid Identity values calculated from whole genome sequences.</title>
        <authorList>
            <person name="Nicholson A.C."/>
            <person name="Gulvik C.A."/>
            <person name="Whitney A.M."/>
            <person name="Humrighouse B.W."/>
            <person name="Bell M."/>
            <person name="Holmes B."/>
            <person name="Steigerwalt A."/>
            <person name="Villarma A."/>
            <person name="Sheth M."/>
            <person name="Batra D."/>
            <person name="Pryor J."/>
            <person name="Bernardet J.-F."/>
            <person name="Hugo C."/>
            <person name="Kampfer P."/>
            <person name="Newman J."/>
            <person name="Mcquiston J.R."/>
        </authorList>
    </citation>
    <scope>NUCLEOTIDE SEQUENCE</scope>
    <source>
        <strain evidence="4">DSM 15235</strain>
    </source>
</reference>
<gene>
    <name evidence="5" type="ORF">BCF50_0932</name>
    <name evidence="4" type="ORF">EGI05_03205</name>
</gene>
<comment type="caution">
    <text evidence="4">The sequence shown here is derived from an EMBL/GenBank/DDBJ whole genome shotgun (WGS) entry which is preliminary data.</text>
</comment>